<dbReference type="EMBL" id="JAHOEL010000001">
    <property type="protein sequence ID" value="MBV3391676.1"/>
    <property type="molecule type" value="Genomic_DNA"/>
</dbReference>
<gene>
    <name evidence="1" type="ORF">KSW06_00075</name>
</gene>
<evidence type="ECO:0000313" key="1">
    <source>
        <dbReference type="EMBL" id="MBV3391676.1"/>
    </source>
</evidence>
<evidence type="ECO:0000313" key="2">
    <source>
        <dbReference type="Proteomes" id="UP001197492"/>
    </source>
</evidence>
<comment type="caution">
    <text evidence="1">The sequence shown here is derived from an EMBL/GenBank/DDBJ whole genome shotgun (WGS) entry which is preliminary data.</text>
</comment>
<proteinExistence type="predicted"/>
<reference evidence="1 2" key="1">
    <citation type="submission" date="2021-06" db="EMBL/GenBank/DDBJ databases">
        <title>Collection of gut derived symbiotic bacterial strains cultured from healthy donors.</title>
        <authorList>
            <person name="Lin H."/>
            <person name="Littmann E."/>
            <person name="Pamer E.G."/>
        </authorList>
    </citation>
    <scope>NUCLEOTIDE SEQUENCE [LARGE SCALE GENOMIC DNA]</scope>
    <source>
        <strain evidence="1 2">MSK.21.70</strain>
    </source>
</reference>
<organism evidence="1 2">
    <name type="scientific">Catenibacterium mitsuokai</name>
    <dbReference type="NCBI Taxonomy" id="100886"/>
    <lineage>
        <taxon>Bacteria</taxon>
        <taxon>Bacillati</taxon>
        <taxon>Bacillota</taxon>
        <taxon>Erysipelotrichia</taxon>
        <taxon>Erysipelotrichales</taxon>
        <taxon>Coprobacillaceae</taxon>
        <taxon>Catenibacterium</taxon>
    </lineage>
</organism>
<sequence length="48" mass="5876">MNKLLILHELLNMVNKDKWAEIYNPDNYFNIIPHDHDFLEDYQEAIED</sequence>
<dbReference type="Proteomes" id="UP001197492">
    <property type="component" value="Unassembled WGS sequence"/>
</dbReference>
<keyword evidence="2" id="KW-1185">Reference proteome</keyword>
<protein>
    <submittedName>
        <fullName evidence="1">Uncharacterized protein</fullName>
    </submittedName>
</protein>
<name>A0ABS6NDU8_9FIRM</name>
<dbReference type="RefSeq" id="WP_217748533.1">
    <property type="nucleotide sequence ID" value="NZ_JAHOEC010000003.1"/>
</dbReference>
<accession>A0ABS6NDU8</accession>